<gene>
    <name evidence="2" type="ORF">CDV31_005858</name>
</gene>
<reference evidence="2 3" key="1">
    <citation type="submission" date="2017-06" db="EMBL/GenBank/DDBJ databases">
        <title>Cmopartive genomic analysis of Ambrosia Fusariam Clade fungi.</title>
        <authorList>
            <person name="Stajich J.E."/>
            <person name="Carrillo J."/>
            <person name="Kijimoto T."/>
            <person name="Eskalen A."/>
            <person name="O'Donnell K."/>
            <person name="Kasson M."/>
        </authorList>
    </citation>
    <scope>NUCLEOTIDE SEQUENCE [LARGE SCALE GENOMIC DNA]</scope>
    <source>
        <strain evidence="2 3">NRRL 20438</strain>
    </source>
</reference>
<accession>A0A428UGL2</accession>
<evidence type="ECO:0000313" key="2">
    <source>
        <dbReference type="EMBL" id="RSM13438.1"/>
    </source>
</evidence>
<feature type="compositionally biased region" description="Pro residues" evidence="1">
    <location>
        <begin position="126"/>
        <end position="135"/>
    </location>
</feature>
<feature type="compositionally biased region" description="Polar residues" evidence="1">
    <location>
        <begin position="104"/>
        <end position="116"/>
    </location>
</feature>
<keyword evidence="3" id="KW-1185">Reference proteome</keyword>
<evidence type="ECO:0000256" key="1">
    <source>
        <dbReference type="SAM" id="MobiDB-lite"/>
    </source>
</evidence>
<organism evidence="2 3">
    <name type="scientific">Fusarium ambrosium</name>
    <dbReference type="NCBI Taxonomy" id="131363"/>
    <lineage>
        <taxon>Eukaryota</taxon>
        <taxon>Fungi</taxon>
        <taxon>Dikarya</taxon>
        <taxon>Ascomycota</taxon>
        <taxon>Pezizomycotina</taxon>
        <taxon>Sordariomycetes</taxon>
        <taxon>Hypocreomycetidae</taxon>
        <taxon>Hypocreales</taxon>
        <taxon>Nectriaceae</taxon>
        <taxon>Fusarium</taxon>
        <taxon>Fusarium solani species complex</taxon>
    </lineage>
</organism>
<dbReference type="Proteomes" id="UP000288429">
    <property type="component" value="Unassembled WGS sequence"/>
</dbReference>
<protein>
    <submittedName>
        <fullName evidence="2">Uncharacterized protein</fullName>
    </submittedName>
</protein>
<name>A0A428UGL2_9HYPO</name>
<feature type="compositionally biased region" description="Low complexity" evidence="1">
    <location>
        <begin position="39"/>
        <end position="49"/>
    </location>
</feature>
<feature type="region of interest" description="Disordered" evidence="1">
    <location>
        <begin position="19"/>
        <end position="141"/>
    </location>
</feature>
<dbReference type="EMBL" id="NIZV01000063">
    <property type="protein sequence ID" value="RSM13438.1"/>
    <property type="molecule type" value="Genomic_DNA"/>
</dbReference>
<sequence length="141" mass="15198">MCQAEGGLCRECERIVVGKNEFEDSQLDKRSAPRPPPVTSDSPPDVSHSWFPVPSLLGRGKPAQRTSVPGPPSHVARRLGASQTKARRARKNRTSAPARGKFNPESTHSPTLQPKSPATPVSLFPPRAPFPPAQPSPSSKH</sequence>
<evidence type="ECO:0000313" key="3">
    <source>
        <dbReference type="Proteomes" id="UP000288429"/>
    </source>
</evidence>
<proteinExistence type="predicted"/>
<dbReference type="AlphaFoldDB" id="A0A428UGL2"/>
<feature type="compositionally biased region" description="Basic and acidic residues" evidence="1">
    <location>
        <begin position="19"/>
        <end position="31"/>
    </location>
</feature>
<comment type="caution">
    <text evidence="2">The sequence shown here is derived from an EMBL/GenBank/DDBJ whole genome shotgun (WGS) entry which is preliminary data.</text>
</comment>